<sequence>MNGRGFITISMHELERVKIIEAVVQHRLTGVLAAERLQLCERQVSRLVRRYEAAGPAGLVSARRGQPSNRELPVDVRARAMALVRERYADFGPTLACEKLADCHGVVLAKETVRRWMRDAGLWIPRKQRPPKLHQPRNRRACLGELVQIDGSDHRWFEERAPACTLLVFIDDATGRLMALHFTATESTFSYFEAMRAYLEQHGKPVALYSDKASVFHCNSHSATPGKGVTQFGRALYELNVDTFCANSSQAKGRVERANLTLQDRLVKELRLRGISTKAAANAYAPHFIADFNGRFGKMPRSTFDAHRPLRADDDLDLILTVRVPRRVSKVLTVQYDRVIYLLEDTVANRSLIHRYLDVFEYPDGRIEMRVNGAALPCVPYDRLSEIDQAAVVDHKRLGHTLQLAQVIQAQRDDRRASGSPSRTNQGEAPRSKERKVGTRKQRELTRAQLNEAILATAGMRVGSVLKSPLT</sequence>
<reference evidence="4" key="1">
    <citation type="submission" date="2016-10" db="EMBL/GenBank/DDBJ databases">
        <authorList>
            <person name="de Groot N.N."/>
        </authorList>
    </citation>
    <scope>NUCLEOTIDE SEQUENCE [LARGE SCALE GENOMIC DNA]</scope>
    <source>
        <strain evidence="4">DUS833</strain>
    </source>
</reference>
<dbReference type="InterPro" id="IPR001584">
    <property type="entry name" value="Integrase_cat-core"/>
</dbReference>
<feature type="domain" description="Integrase catalytic" evidence="2">
    <location>
        <begin position="132"/>
        <end position="317"/>
    </location>
</feature>
<dbReference type="SUPFAM" id="SSF53098">
    <property type="entry name" value="Ribonuclease H-like"/>
    <property type="match status" value="1"/>
</dbReference>
<dbReference type="Proteomes" id="UP000199365">
    <property type="component" value="Unassembled WGS sequence"/>
</dbReference>
<dbReference type="Gene3D" id="3.30.420.10">
    <property type="entry name" value="Ribonuclease H-like superfamily/Ribonuclease H"/>
    <property type="match status" value="1"/>
</dbReference>
<evidence type="ECO:0000313" key="5">
    <source>
        <dbReference type="Proteomes" id="UP000199365"/>
    </source>
</evidence>
<dbReference type="Pfam" id="PF13565">
    <property type="entry name" value="HTH_32"/>
    <property type="match status" value="1"/>
</dbReference>
<dbReference type="InterPro" id="IPR012337">
    <property type="entry name" value="RNaseH-like_sf"/>
</dbReference>
<dbReference type="InterPro" id="IPR009057">
    <property type="entry name" value="Homeodomain-like_sf"/>
</dbReference>
<evidence type="ECO:0000259" key="2">
    <source>
        <dbReference type="PROSITE" id="PS50994"/>
    </source>
</evidence>
<dbReference type="SUPFAM" id="SSF46689">
    <property type="entry name" value="Homeodomain-like"/>
    <property type="match status" value="1"/>
</dbReference>
<dbReference type="GO" id="GO:0003676">
    <property type="term" value="F:nucleic acid binding"/>
    <property type="evidence" value="ECO:0007669"/>
    <property type="project" value="InterPro"/>
</dbReference>
<dbReference type="STRING" id="157910.SAMN05445850_6467"/>
<dbReference type="GO" id="GO:0015074">
    <property type="term" value="P:DNA integration"/>
    <property type="evidence" value="ECO:0007669"/>
    <property type="project" value="InterPro"/>
</dbReference>
<dbReference type="PANTHER" id="PTHR35004:SF7">
    <property type="entry name" value="INTEGRASE PROTEIN"/>
    <property type="match status" value="1"/>
</dbReference>
<dbReference type="RefSeq" id="WP_090809992.1">
    <property type="nucleotide sequence ID" value="NZ_FNKX01000002.1"/>
</dbReference>
<dbReference type="PROSITE" id="PS50994">
    <property type="entry name" value="INTEGRASE"/>
    <property type="match status" value="1"/>
</dbReference>
<evidence type="ECO:0000313" key="4">
    <source>
        <dbReference type="EMBL" id="SDR61584.1"/>
    </source>
</evidence>
<dbReference type="AlphaFoldDB" id="A0A1H1KH22"/>
<gene>
    <name evidence="3" type="ORF">SAMN05445850_6467</name>
    <name evidence="4" type="ORF">SAMN05445850_7840</name>
</gene>
<dbReference type="EMBL" id="FNKX01000004">
    <property type="protein sequence ID" value="SDR61584.1"/>
    <property type="molecule type" value="Genomic_DNA"/>
</dbReference>
<reference evidence="5" key="2">
    <citation type="submission" date="2016-10" db="EMBL/GenBank/DDBJ databases">
        <authorList>
            <person name="Varghese N."/>
            <person name="Submissions S."/>
        </authorList>
    </citation>
    <scope>NUCLEOTIDE SEQUENCE [LARGE SCALE GENOMIC DNA]</scope>
    <source>
        <strain evidence="5">DUS833</strain>
    </source>
</reference>
<dbReference type="InterPro" id="IPR047797">
    <property type="entry name" value="ISNCY_transpos"/>
</dbReference>
<evidence type="ECO:0000256" key="1">
    <source>
        <dbReference type="SAM" id="MobiDB-lite"/>
    </source>
</evidence>
<dbReference type="PANTHER" id="PTHR35004">
    <property type="entry name" value="TRANSPOSASE RV3428C-RELATED"/>
    <property type="match status" value="1"/>
</dbReference>
<name>A0A1H1KH22_9BURK</name>
<organism evidence="4 5">
    <name type="scientific">Paraburkholderia tuberum</name>
    <dbReference type="NCBI Taxonomy" id="157910"/>
    <lineage>
        <taxon>Bacteria</taxon>
        <taxon>Pseudomonadati</taxon>
        <taxon>Pseudomonadota</taxon>
        <taxon>Betaproteobacteria</taxon>
        <taxon>Burkholderiales</taxon>
        <taxon>Burkholderiaceae</taxon>
        <taxon>Paraburkholderia</taxon>
    </lineage>
</organism>
<evidence type="ECO:0000313" key="3">
    <source>
        <dbReference type="EMBL" id="SDR56736.1"/>
    </source>
</evidence>
<dbReference type="EMBL" id="FNKX01000002">
    <property type="protein sequence ID" value="SDR56736.1"/>
    <property type="molecule type" value="Genomic_DNA"/>
</dbReference>
<proteinExistence type="predicted"/>
<accession>A0A1H1KH22</accession>
<feature type="compositionally biased region" description="Basic and acidic residues" evidence="1">
    <location>
        <begin position="430"/>
        <end position="443"/>
    </location>
</feature>
<keyword evidence="5" id="KW-1185">Reference proteome</keyword>
<protein>
    <submittedName>
        <fullName evidence="4">Integrase core domain-containing protein</fullName>
    </submittedName>
</protein>
<dbReference type="NCBIfam" id="NF033594">
    <property type="entry name" value="transpos_ISNCY_2"/>
    <property type="match status" value="1"/>
</dbReference>
<dbReference type="InterPro" id="IPR036397">
    <property type="entry name" value="RNaseH_sf"/>
</dbReference>
<feature type="region of interest" description="Disordered" evidence="1">
    <location>
        <begin position="409"/>
        <end position="443"/>
    </location>
</feature>